<dbReference type="InterPro" id="IPR020590">
    <property type="entry name" value="Guanylate_kinase_CS"/>
</dbReference>
<dbReference type="PANTHER" id="PTHR23117">
    <property type="entry name" value="GUANYLATE KINASE-RELATED"/>
    <property type="match status" value="1"/>
</dbReference>
<feature type="domain" description="Guanylate kinase-like" evidence="4">
    <location>
        <begin position="11"/>
        <end position="97"/>
    </location>
</feature>
<name>A0A9N8V223_9GLOM</name>
<dbReference type="PANTHER" id="PTHR23117:SF13">
    <property type="entry name" value="GUANYLATE KINASE"/>
    <property type="match status" value="1"/>
</dbReference>
<protein>
    <submittedName>
        <fullName evidence="5">5943_t:CDS:1</fullName>
    </submittedName>
</protein>
<sequence length="186" mass="21941">MGQKDKLIRKFVLIIISGPSGVGKSEIAKRLSTYRELNSQQLIYSTTRPPRRGEMDGQDYYFVSREEFRKRVVNNQFLNYVKYNNNYYGIPLNSLKKELLTKNVLQIANVEGFRKMKEVEEEIKKRLIIDGRETPFIKEYDHIFTVNDNLDQVAEKIKKKILFSIEQEQHKNQQRSKILQSPPKSP</sequence>
<accession>A0A9N8V223</accession>
<evidence type="ECO:0000256" key="3">
    <source>
        <dbReference type="ARBA" id="ARBA00022777"/>
    </source>
</evidence>
<comment type="similarity">
    <text evidence="1">Belongs to the guanylate kinase family.</text>
</comment>
<dbReference type="OrthoDB" id="2438863at2759"/>
<evidence type="ECO:0000259" key="4">
    <source>
        <dbReference type="PROSITE" id="PS50052"/>
    </source>
</evidence>
<dbReference type="SMART" id="SM00072">
    <property type="entry name" value="GuKc"/>
    <property type="match status" value="1"/>
</dbReference>
<gene>
    <name evidence="5" type="ORF">AGERDE_LOCUS498</name>
</gene>
<evidence type="ECO:0000313" key="6">
    <source>
        <dbReference type="Proteomes" id="UP000789831"/>
    </source>
</evidence>
<organism evidence="5 6">
    <name type="scientific">Ambispora gerdemannii</name>
    <dbReference type="NCBI Taxonomy" id="144530"/>
    <lineage>
        <taxon>Eukaryota</taxon>
        <taxon>Fungi</taxon>
        <taxon>Fungi incertae sedis</taxon>
        <taxon>Mucoromycota</taxon>
        <taxon>Glomeromycotina</taxon>
        <taxon>Glomeromycetes</taxon>
        <taxon>Archaeosporales</taxon>
        <taxon>Ambisporaceae</taxon>
        <taxon>Ambispora</taxon>
    </lineage>
</organism>
<reference evidence="5" key="1">
    <citation type="submission" date="2021-06" db="EMBL/GenBank/DDBJ databases">
        <authorList>
            <person name="Kallberg Y."/>
            <person name="Tangrot J."/>
            <person name="Rosling A."/>
        </authorList>
    </citation>
    <scope>NUCLEOTIDE SEQUENCE</scope>
    <source>
        <strain evidence="5">MT106</strain>
    </source>
</reference>
<dbReference type="InterPro" id="IPR008144">
    <property type="entry name" value="Guanylate_kin-like_dom"/>
</dbReference>
<dbReference type="SUPFAM" id="SSF52540">
    <property type="entry name" value="P-loop containing nucleoside triphosphate hydrolases"/>
    <property type="match status" value="1"/>
</dbReference>
<dbReference type="GO" id="GO:0005829">
    <property type="term" value="C:cytosol"/>
    <property type="evidence" value="ECO:0007669"/>
    <property type="project" value="TreeGrafter"/>
</dbReference>
<proteinExistence type="inferred from homology"/>
<evidence type="ECO:0000256" key="1">
    <source>
        <dbReference type="ARBA" id="ARBA00005790"/>
    </source>
</evidence>
<dbReference type="Gene3D" id="3.40.50.300">
    <property type="entry name" value="P-loop containing nucleotide triphosphate hydrolases"/>
    <property type="match status" value="1"/>
</dbReference>
<dbReference type="PROSITE" id="PS50052">
    <property type="entry name" value="GUANYLATE_KINASE_2"/>
    <property type="match status" value="1"/>
</dbReference>
<keyword evidence="3" id="KW-0418">Kinase</keyword>
<keyword evidence="6" id="KW-1185">Reference proteome</keyword>
<evidence type="ECO:0000256" key="2">
    <source>
        <dbReference type="ARBA" id="ARBA00022679"/>
    </source>
</evidence>
<dbReference type="InterPro" id="IPR027417">
    <property type="entry name" value="P-loop_NTPase"/>
</dbReference>
<dbReference type="EMBL" id="CAJVPL010000024">
    <property type="protein sequence ID" value="CAG8435234.1"/>
    <property type="molecule type" value="Genomic_DNA"/>
</dbReference>
<dbReference type="PROSITE" id="PS00856">
    <property type="entry name" value="GUANYLATE_KINASE_1"/>
    <property type="match status" value="1"/>
</dbReference>
<evidence type="ECO:0000313" key="5">
    <source>
        <dbReference type="EMBL" id="CAG8435234.1"/>
    </source>
</evidence>
<dbReference type="InterPro" id="IPR008145">
    <property type="entry name" value="GK/Ca_channel_bsu"/>
</dbReference>
<dbReference type="Pfam" id="PF00625">
    <property type="entry name" value="Guanylate_kin"/>
    <property type="match status" value="1"/>
</dbReference>
<dbReference type="Proteomes" id="UP000789831">
    <property type="component" value="Unassembled WGS sequence"/>
</dbReference>
<keyword evidence="2" id="KW-0808">Transferase</keyword>
<comment type="caution">
    <text evidence="5">The sequence shown here is derived from an EMBL/GenBank/DDBJ whole genome shotgun (WGS) entry which is preliminary data.</text>
</comment>
<dbReference type="FunFam" id="3.30.63.10:FF:000002">
    <property type="entry name" value="Guanylate kinase 1"/>
    <property type="match status" value="1"/>
</dbReference>
<dbReference type="AlphaFoldDB" id="A0A9N8V223"/>
<dbReference type="GO" id="GO:0004385">
    <property type="term" value="F:GMP kinase activity"/>
    <property type="evidence" value="ECO:0007669"/>
    <property type="project" value="TreeGrafter"/>
</dbReference>